<feature type="domain" description="Histidine kinase" evidence="7">
    <location>
        <begin position="150"/>
        <end position="357"/>
    </location>
</feature>
<evidence type="ECO:0000256" key="1">
    <source>
        <dbReference type="ARBA" id="ARBA00000085"/>
    </source>
</evidence>
<proteinExistence type="predicted"/>
<dbReference type="GO" id="GO:0000155">
    <property type="term" value="F:phosphorelay sensor kinase activity"/>
    <property type="evidence" value="ECO:0007669"/>
    <property type="project" value="InterPro"/>
</dbReference>
<dbReference type="SMART" id="SM00387">
    <property type="entry name" value="HATPase_c"/>
    <property type="match status" value="1"/>
</dbReference>
<dbReference type="Gene3D" id="3.30.565.10">
    <property type="entry name" value="Histidine kinase-like ATPase, C-terminal domain"/>
    <property type="match status" value="1"/>
</dbReference>
<dbReference type="InterPro" id="IPR036890">
    <property type="entry name" value="HATPase_C_sf"/>
</dbReference>
<dbReference type="InterPro" id="IPR005467">
    <property type="entry name" value="His_kinase_dom"/>
</dbReference>
<reference evidence="8" key="1">
    <citation type="submission" date="2019-12" db="EMBL/GenBank/DDBJ databases">
        <title>Comparative genomics gives insights into the taxonomy of the Azoarcus-Aromatoleum group and reveals separate origins of nif in the plant-associated Azoarcus and non-plant-associated Aromatoleum sub-groups.</title>
        <authorList>
            <person name="Lafos M."/>
            <person name="Maluk M."/>
            <person name="Batista M."/>
            <person name="Junghare M."/>
            <person name="Carmona M."/>
            <person name="Faoro H."/>
            <person name="Cruz L.M."/>
            <person name="Battistoni F."/>
            <person name="De Souza E."/>
            <person name="Pedrosa F."/>
            <person name="Chen W.-M."/>
            <person name="Poole P.S."/>
            <person name="Dixon R.A."/>
            <person name="James E.K."/>
        </authorList>
    </citation>
    <scope>NUCLEOTIDE SEQUENCE</scope>
    <source>
        <strain evidence="8">NSC3</strain>
    </source>
</reference>
<keyword evidence="6" id="KW-0902">Two-component regulatory system</keyword>
<evidence type="ECO:0000256" key="3">
    <source>
        <dbReference type="ARBA" id="ARBA00022553"/>
    </source>
</evidence>
<dbReference type="Pfam" id="PF00512">
    <property type="entry name" value="HisKA"/>
    <property type="match status" value="1"/>
</dbReference>
<evidence type="ECO:0000313" key="8">
    <source>
        <dbReference type="EMBL" id="NMG02908.1"/>
    </source>
</evidence>
<keyword evidence="4" id="KW-0808">Transferase</keyword>
<dbReference type="InterPro" id="IPR050736">
    <property type="entry name" value="Sensor_HK_Regulatory"/>
</dbReference>
<dbReference type="SUPFAM" id="SSF55785">
    <property type="entry name" value="PYP-like sensor domain (PAS domain)"/>
    <property type="match status" value="1"/>
</dbReference>
<dbReference type="Gene3D" id="3.30.450.20">
    <property type="entry name" value="PAS domain"/>
    <property type="match status" value="1"/>
</dbReference>
<dbReference type="PANTHER" id="PTHR43711:SF28">
    <property type="entry name" value="SENSOR HISTIDINE KINASE YXDK"/>
    <property type="match status" value="1"/>
</dbReference>
<keyword evidence="3" id="KW-0597">Phosphoprotein</keyword>
<keyword evidence="9" id="KW-1185">Reference proteome</keyword>
<dbReference type="InterPro" id="IPR035965">
    <property type="entry name" value="PAS-like_dom_sf"/>
</dbReference>
<dbReference type="AlphaFoldDB" id="A0A972F775"/>
<evidence type="ECO:0000259" key="7">
    <source>
        <dbReference type="PROSITE" id="PS50109"/>
    </source>
</evidence>
<evidence type="ECO:0000256" key="6">
    <source>
        <dbReference type="ARBA" id="ARBA00023012"/>
    </source>
</evidence>
<dbReference type="CDD" id="cd00075">
    <property type="entry name" value="HATPase"/>
    <property type="match status" value="1"/>
</dbReference>
<dbReference type="InterPro" id="IPR000014">
    <property type="entry name" value="PAS"/>
</dbReference>
<dbReference type="Pfam" id="PF13188">
    <property type="entry name" value="PAS_8"/>
    <property type="match status" value="1"/>
</dbReference>
<evidence type="ECO:0000313" key="9">
    <source>
        <dbReference type="Proteomes" id="UP000599523"/>
    </source>
</evidence>
<dbReference type="SUPFAM" id="SSF55874">
    <property type="entry name" value="ATPase domain of HSP90 chaperone/DNA topoisomerase II/histidine kinase"/>
    <property type="match status" value="1"/>
</dbReference>
<evidence type="ECO:0000256" key="2">
    <source>
        <dbReference type="ARBA" id="ARBA00012438"/>
    </source>
</evidence>
<dbReference type="PROSITE" id="PS50109">
    <property type="entry name" value="HIS_KIN"/>
    <property type="match status" value="1"/>
</dbReference>
<accession>A0A972F775</accession>
<dbReference type="Proteomes" id="UP000599523">
    <property type="component" value="Unassembled WGS sequence"/>
</dbReference>
<comment type="caution">
    <text evidence="8">The sequence shown here is derived from an EMBL/GenBank/DDBJ whole genome shotgun (WGS) entry which is preliminary data.</text>
</comment>
<dbReference type="PRINTS" id="PR00344">
    <property type="entry name" value="BCTRLSENSOR"/>
</dbReference>
<sequence>MDAAQLAEAFTLFARASEELSSAYNALQGQVSQLTERLNVLMGALPAGVVVCNREGRVMQMNRAATSMLGTVDTLTPWSGISARFLPTETPGEVILRGEGGDRRLSLSEASLESGDESIVLLHDITETHRMREQAERHERLAAMGEMVAGLAHQLRTPLSAAMLYTANLRQAELSLLDRDRLADRAIERLRYLERLIRDMLLFARGDSLGRQRFEVCELIREVAHTLEPLARSRSIDFRAECDCGDLTLHGDRKALGGAVTNLLDNAFNASGERGCVLVSVTRHDDRVEFRVADSGPGIEPALQQRLFEPFYTTRAEGTGLGLAIARGVARGHGGDIAVASRPGEGAVFTLSLPLQDES</sequence>
<dbReference type="Gene3D" id="1.10.287.130">
    <property type="match status" value="1"/>
</dbReference>
<dbReference type="InterPro" id="IPR003661">
    <property type="entry name" value="HisK_dim/P_dom"/>
</dbReference>
<evidence type="ECO:0000256" key="5">
    <source>
        <dbReference type="ARBA" id="ARBA00022777"/>
    </source>
</evidence>
<keyword evidence="5" id="KW-0418">Kinase</keyword>
<dbReference type="SMART" id="SM00388">
    <property type="entry name" value="HisKA"/>
    <property type="match status" value="1"/>
</dbReference>
<dbReference type="InterPro" id="IPR003594">
    <property type="entry name" value="HATPase_dom"/>
</dbReference>
<dbReference type="InterPro" id="IPR004358">
    <property type="entry name" value="Sig_transdc_His_kin-like_C"/>
</dbReference>
<protein>
    <recommendedName>
        <fullName evidence="2">histidine kinase</fullName>
        <ecNumber evidence="2">2.7.13.3</ecNumber>
    </recommendedName>
</protein>
<evidence type="ECO:0000256" key="4">
    <source>
        <dbReference type="ARBA" id="ARBA00022679"/>
    </source>
</evidence>
<dbReference type="SUPFAM" id="SSF47384">
    <property type="entry name" value="Homodimeric domain of signal transducing histidine kinase"/>
    <property type="match status" value="1"/>
</dbReference>
<organism evidence="8 9">
    <name type="scientific">Azoarcus taiwanensis</name>
    <dbReference type="NCBI Taxonomy" id="666964"/>
    <lineage>
        <taxon>Bacteria</taxon>
        <taxon>Pseudomonadati</taxon>
        <taxon>Pseudomonadota</taxon>
        <taxon>Betaproteobacteria</taxon>
        <taxon>Rhodocyclales</taxon>
        <taxon>Zoogloeaceae</taxon>
        <taxon>Azoarcus</taxon>
    </lineage>
</organism>
<dbReference type="PANTHER" id="PTHR43711">
    <property type="entry name" value="TWO-COMPONENT HISTIDINE KINASE"/>
    <property type="match status" value="1"/>
</dbReference>
<dbReference type="Pfam" id="PF02518">
    <property type="entry name" value="HATPase_c"/>
    <property type="match status" value="1"/>
</dbReference>
<dbReference type="CDD" id="cd00082">
    <property type="entry name" value="HisKA"/>
    <property type="match status" value="1"/>
</dbReference>
<dbReference type="EMBL" id="WTVM01000037">
    <property type="protein sequence ID" value="NMG02908.1"/>
    <property type="molecule type" value="Genomic_DNA"/>
</dbReference>
<name>A0A972F775_9RHOO</name>
<comment type="catalytic activity">
    <reaction evidence="1">
        <text>ATP + protein L-histidine = ADP + protein N-phospho-L-histidine.</text>
        <dbReference type="EC" id="2.7.13.3"/>
    </reaction>
</comment>
<dbReference type="InterPro" id="IPR036097">
    <property type="entry name" value="HisK_dim/P_sf"/>
</dbReference>
<gene>
    <name evidence="8" type="ORF">GPA21_07970</name>
</gene>
<dbReference type="EC" id="2.7.13.3" evidence="2"/>